<evidence type="ECO:0000313" key="2">
    <source>
        <dbReference type="Proteomes" id="UP001604277"/>
    </source>
</evidence>
<protein>
    <recommendedName>
        <fullName evidence="3">Secreted protein</fullName>
    </recommendedName>
</protein>
<keyword evidence="2" id="KW-1185">Reference proteome</keyword>
<dbReference type="Proteomes" id="UP001604277">
    <property type="component" value="Unassembled WGS sequence"/>
</dbReference>
<proteinExistence type="predicted"/>
<name>A0ABD1U5T1_9LAMI</name>
<dbReference type="EMBL" id="JBFOLJ010000007">
    <property type="protein sequence ID" value="KAL2520363.1"/>
    <property type="molecule type" value="Genomic_DNA"/>
</dbReference>
<dbReference type="AlphaFoldDB" id="A0ABD1U5T1"/>
<accession>A0ABD1U5T1</accession>
<gene>
    <name evidence="1" type="ORF">Fot_24286</name>
</gene>
<evidence type="ECO:0000313" key="1">
    <source>
        <dbReference type="EMBL" id="KAL2520363.1"/>
    </source>
</evidence>
<organism evidence="1 2">
    <name type="scientific">Forsythia ovata</name>
    <dbReference type="NCBI Taxonomy" id="205694"/>
    <lineage>
        <taxon>Eukaryota</taxon>
        <taxon>Viridiplantae</taxon>
        <taxon>Streptophyta</taxon>
        <taxon>Embryophyta</taxon>
        <taxon>Tracheophyta</taxon>
        <taxon>Spermatophyta</taxon>
        <taxon>Magnoliopsida</taxon>
        <taxon>eudicotyledons</taxon>
        <taxon>Gunneridae</taxon>
        <taxon>Pentapetalae</taxon>
        <taxon>asterids</taxon>
        <taxon>lamiids</taxon>
        <taxon>Lamiales</taxon>
        <taxon>Oleaceae</taxon>
        <taxon>Forsythieae</taxon>
        <taxon>Forsythia</taxon>
    </lineage>
</organism>
<comment type="caution">
    <text evidence="1">The sequence shown here is derived from an EMBL/GenBank/DDBJ whole genome shotgun (WGS) entry which is preliminary data.</text>
</comment>
<reference evidence="2" key="1">
    <citation type="submission" date="2024-07" db="EMBL/GenBank/DDBJ databases">
        <title>Two chromosome-level genome assemblies of Korean endemic species Abeliophyllum distichum and Forsythia ovata (Oleaceae).</title>
        <authorList>
            <person name="Jang H."/>
        </authorList>
    </citation>
    <scope>NUCLEOTIDE SEQUENCE [LARGE SCALE GENOMIC DNA]</scope>
</reference>
<evidence type="ECO:0008006" key="3">
    <source>
        <dbReference type="Google" id="ProtNLM"/>
    </source>
</evidence>
<sequence length="118" mass="13667">MVYLKHCARQLGFRLLILVPVSALAAFLNKLSSLLCAACYFLRFHKLRTLRQTKRLSIVYFRDDLSLFGSKSAFFLPFIPCCLIGTFYQCSRVHGYFQTKTQFNELDLKVTVKILFPS</sequence>